<name>A0AAD8ZB32_9TELE</name>
<proteinExistence type="predicted"/>
<feature type="region of interest" description="Disordered" evidence="3">
    <location>
        <begin position="366"/>
        <end position="404"/>
    </location>
</feature>
<dbReference type="AlphaFoldDB" id="A0AAD8ZB32"/>
<feature type="compositionally biased region" description="Polar residues" evidence="3">
    <location>
        <begin position="375"/>
        <end position="387"/>
    </location>
</feature>
<feature type="compositionally biased region" description="Acidic residues" evidence="3">
    <location>
        <begin position="601"/>
        <end position="613"/>
    </location>
</feature>
<keyword evidence="6" id="KW-1185">Reference proteome</keyword>
<comment type="caution">
    <text evidence="5">The sequence shown here is derived from an EMBL/GenBank/DDBJ whole genome shotgun (WGS) entry which is preliminary data.</text>
</comment>
<dbReference type="Proteomes" id="UP001239994">
    <property type="component" value="Unassembled WGS sequence"/>
</dbReference>
<dbReference type="PANTHER" id="PTHR23179:SF26">
    <property type="entry name" value="T-CELL ACTIVATION RHO GTPASE-ACTIVATING PROTEIN"/>
    <property type="match status" value="1"/>
</dbReference>
<reference evidence="5" key="1">
    <citation type="submission" date="2023-03" db="EMBL/GenBank/DDBJ databases">
        <title>Electrophorus voltai genome.</title>
        <authorList>
            <person name="Bian C."/>
        </authorList>
    </citation>
    <scope>NUCLEOTIDE SEQUENCE</scope>
    <source>
        <strain evidence="5">CB-2022</strain>
        <tissue evidence="5">Muscle</tissue>
    </source>
</reference>
<evidence type="ECO:0000256" key="3">
    <source>
        <dbReference type="SAM" id="MobiDB-lite"/>
    </source>
</evidence>
<dbReference type="InterPro" id="IPR047886">
    <property type="entry name" value="ARHGAP20-like_RhoGAP"/>
</dbReference>
<dbReference type="GO" id="GO:0005096">
    <property type="term" value="F:GTPase activator activity"/>
    <property type="evidence" value="ECO:0007669"/>
    <property type="project" value="UniProtKB-KW"/>
</dbReference>
<dbReference type="InterPro" id="IPR000198">
    <property type="entry name" value="RhoGAP_dom"/>
</dbReference>
<evidence type="ECO:0000256" key="1">
    <source>
        <dbReference type="ARBA" id="ARBA00022468"/>
    </source>
</evidence>
<dbReference type="GO" id="GO:0007165">
    <property type="term" value="P:signal transduction"/>
    <property type="evidence" value="ECO:0007669"/>
    <property type="project" value="InterPro"/>
</dbReference>
<feature type="compositionally biased region" description="Polar residues" evidence="3">
    <location>
        <begin position="534"/>
        <end position="560"/>
    </location>
</feature>
<dbReference type="SUPFAM" id="SSF48350">
    <property type="entry name" value="GTPase activation domain, GAP"/>
    <property type="match status" value="1"/>
</dbReference>
<feature type="non-terminal residue" evidence="5">
    <location>
        <position position="1"/>
    </location>
</feature>
<evidence type="ECO:0000256" key="2">
    <source>
        <dbReference type="ARBA" id="ARBA00022553"/>
    </source>
</evidence>
<gene>
    <name evidence="5" type="ORF">P4O66_009276</name>
</gene>
<feature type="compositionally biased region" description="Basic and acidic residues" evidence="3">
    <location>
        <begin position="469"/>
        <end position="490"/>
    </location>
</feature>
<dbReference type="Gene3D" id="1.10.555.10">
    <property type="entry name" value="Rho GTPase activation protein"/>
    <property type="match status" value="1"/>
</dbReference>
<dbReference type="SMART" id="SM00324">
    <property type="entry name" value="RhoGAP"/>
    <property type="match status" value="1"/>
</dbReference>
<dbReference type="GO" id="GO:0035023">
    <property type="term" value="P:regulation of Rho protein signal transduction"/>
    <property type="evidence" value="ECO:0007669"/>
    <property type="project" value="InterPro"/>
</dbReference>
<feature type="region of interest" description="Disordered" evidence="3">
    <location>
        <begin position="579"/>
        <end position="619"/>
    </location>
</feature>
<dbReference type="Pfam" id="PF00620">
    <property type="entry name" value="RhoGAP"/>
    <property type="match status" value="1"/>
</dbReference>
<dbReference type="InterPro" id="IPR047887">
    <property type="entry name" value="ARHGAP20_PH"/>
</dbReference>
<evidence type="ECO:0000259" key="4">
    <source>
        <dbReference type="PROSITE" id="PS50238"/>
    </source>
</evidence>
<dbReference type="InterPro" id="IPR008936">
    <property type="entry name" value="Rho_GTPase_activation_prot"/>
</dbReference>
<organism evidence="5 6">
    <name type="scientific">Electrophorus voltai</name>
    <dbReference type="NCBI Taxonomy" id="2609070"/>
    <lineage>
        <taxon>Eukaryota</taxon>
        <taxon>Metazoa</taxon>
        <taxon>Chordata</taxon>
        <taxon>Craniata</taxon>
        <taxon>Vertebrata</taxon>
        <taxon>Euteleostomi</taxon>
        <taxon>Actinopterygii</taxon>
        <taxon>Neopterygii</taxon>
        <taxon>Teleostei</taxon>
        <taxon>Ostariophysi</taxon>
        <taxon>Gymnotiformes</taxon>
        <taxon>Gymnotoidei</taxon>
        <taxon>Gymnotidae</taxon>
        <taxon>Electrophorus</taxon>
    </lineage>
</organism>
<evidence type="ECO:0000313" key="5">
    <source>
        <dbReference type="EMBL" id="KAK1796197.1"/>
    </source>
</evidence>
<keyword evidence="2" id="KW-0597">Phosphoprotein</keyword>
<evidence type="ECO:0000313" key="6">
    <source>
        <dbReference type="Proteomes" id="UP001239994"/>
    </source>
</evidence>
<accession>A0AAD8ZB32</accession>
<dbReference type="EMBL" id="JAROKS010000015">
    <property type="protein sequence ID" value="KAK1796197.1"/>
    <property type="molecule type" value="Genomic_DNA"/>
</dbReference>
<feature type="domain" description="Rho-GAP" evidence="4">
    <location>
        <begin position="163"/>
        <end position="358"/>
    </location>
</feature>
<dbReference type="CDD" id="cd04402">
    <property type="entry name" value="RhoGAP_ARHGAP20"/>
    <property type="match status" value="1"/>
</dbReference>
<dbReference type="PANTHER" id="PTHR23179">
    <property type="entry name" value="T-CELL ACTIVATION RHO GTPASE ACTIVATING PROTEIN-RELATED"/>
    <property type="match status" value="1"/>
</dbReference>
<protein>
    <recommendedName>
        <fullName evidence="4">Rho-GAP domain-containing protein</fullName>
    </recommendedName>
</protein>
<dbReference type="PROSITE" id="PS50238">
    <property type="entry name" value="RHOGAP"/>
    <property type="match status" value="1"/>
</dbReference>
<dbReference type="Pfam" id="PF22286">
    <property type="entry name" value="RHG20_PH"/>
    <property type="match status" value="1"/>
</dbReference>
<sequence length="745" mass="82458">SSASYRLKHRVNLEDLWVDGFKSEDGDVEDEGGNNDVQKTILLAWSISLCLVSFSLPEVKDHWLDTLQRKITEARKRIGASSPPPTVFMKVLTNTITNKSLNGGEMDSVIELPVQDNDKVSAPSTELCKQGPQAEQPIAEHESNAVVWKNLFSFKLKRSSTHSGLPTQNRQSLLFGCRLAGDTALPKPITEIFDLLWRKGPSTEGVFRKPCNNKNLNALREQLDSGAEVDMEALPVVLLVGLLKTFLRELPGSLLVTERYAEWVEAVEKGDKTEKLSEMKRIADKLPRANNLLLQNLLCLLHHVSKQSQINKMDAKNLAVCIAPTLLQRHSEQALDVSTAEKVTNVTQFLIENCCDLFGEKILTLFGDPEDEDPGNNSDSTPSNQHDSAYESPDPDGDGEGGEAMMELPREEEEDGALANSPIRIEYSHVPSGSSEAIFETYNVSFNRRSSEPTIFPSAPMSNLRGLARSHDDCSTSRDKYEDQPLKKLNSDNTLLHPQECERRTASAPVSKTGSCSSSCSLESSASNVSENSPFTSSPLTSPMTSRKSQPTRHASTIVKTRTDVPKMFKRARSLGSFSISRSGSKKGEVQKDAVFPCETLPEDTPSEADAPDEPGRRQRPLSAIEVFRHVDSLSSRPPSYEQAVLSGVLPLPPVYRPMTVDDAREIGRKSRPVSMNENILDLCPVSQFMNPVIPSKDCSVAPELVPFRQRAMSESVTCSRMEKVSRRCSQPVFEEFPYAKESYV</sequence>
<keyword evidence="1" id="KW-0343">GTPase activation</keyword>
<feature type="compositionally biased region" description="Low complexity" evidence="3">
    <location>
        <begin position="515"/>
        <end position="533"/>
    </location>
</feature>
<feature type="region of interest" description="Disordered" evidence="3">
    <location>
        <begin position="456"/>
        <end position="562"/>
    </location>
</feature>